<dbReference type="InterPro" id="IPR044824">
    <property type="entry name" value="MAIN-like"/>
</dbReference>
<organism evidence="2 3">
    <name type="scientific">Canna indica</name>
    <name type="common">Indian-shot</name>
    <dbReference type="NCBI Taxonomy" id="4628"/>
    <lineage>
        <taxon>Eukaryota</taxon>
        <taxon>Viridiplantae</taxon>
        <taxon>Streptophyta</taxon>
        <taxon>Embryophyta</taxon>
        <taxon>Tracheophyta</taxon>
        <taxon>Spermatophyta</taxon>
        <taxon>Magnoliopsida</taxon>
        <taxon>Liliopsida</taxon>
        <taxon>Zingiberales</taxon>
        <taxon>Cannaceae</taxon>
        <taxon>Canna</taxon>
    </lineage>
</organism>
<gene>
    <name evidence="2" type="ORF">Cni_G03235</name>
</gene>
<dbReference type="InterPro" id="IPR019557">
    <property type="entry name" value="AminoTfrase-like_pln_mobile"/>
</dbReference>
<proteinExistence type="predicted"/>
<dbReference type="Pfam" id="PF10536">
    <property type="entry name" value="PMD"/>
    <property type="match status" value="1"/>
</dbReference>
<sequence>METLSKLIIGRCYPTRVSTFFAQTIERNETQEALLQQTPFYCYSRIPQIKIDSSLLDYLIRQWDTTTNAFDIKGKKISFTVEDVSLITGLKCYGDVVNFQNKEGKNDFQVQMFDGKPITRNLLETMLVDLQGIDDETTTRLFVRLVILYLFSTFFFAQKNYSVPEGLVKYTENLKHLGDYNWSQAIHSFLVKHIDSAHKKIEQPNRIKEITIGGFSIILNVWFFEHMKLHYETLIDVDLNSPRLFHWVKVSFKQKVTHLRVVDKLKLSEIIEVLHPNAHESRLIKEAYSQQNSLQV</sequence>
<name>A0AAQ3JRJ1_9LILI</name>
<reference evidence="2 3" key="1">
    <citation type="submission" date="2023-10" db="EMBL/GenBank/DDBJ databases">
        <title>Chromosome-scale genome assembly provides insights into flower coloration mechanisms of Canna indica.</title>
        <authorList>
            <person name="Li C."/>
        </authorList>
    </citation>
    <scope>NUCLEOTIDE SEQUENCE [LARGE SCALE GENOMIC DNA]</scope>
    <source>
        <tissue evidence="2">Flower</tissue>
    </source>
</reference>
<accession>A0AAQ3JRJ1</accession>
<protein>
    <recommendedName>
        <fullName evidence="1">Aminotransferase-like plant mobile domain-containing protein</fullName>
    </recommendedName>
</protein>
<dbReference type="GO" id="GO:0010073">
    <property type="term" value="P:meristem maintenance"/>
    <property type="evidence" value="ECO:0007669"/>
    <property type="project" value="InterPro"/>
</dbReference>
<evidence type="ECO:0000313" key="3">
    <source>
        <dbReference type="Proteomes" id="UP001327560"/>
    </source>
</evidence>
<dbReference type="AlphaFoldDB" id="A0AAQ3JRJ1"/>
<dbReference type="Proteomes" id="UP001327560">
    <property type="component" value="Chromosome 1"/>
</dbReference>
<keyword evidence="3" id="KW-1185">Reference proteome</keyword>
<dbReference type="PANTHER" id="PTHR46033">
    <property type="entry name" value="PROTEIN MAIN-LIKE 2"/>
    <property type="match status" value="1"/>
</dbReference>
<feature type="domain" description="Aminotransferase-like plant mobile" evidence="1">
    <location>
        <begin position="43"/>
        <end position="258"/>
    </location>
</feature>
<dbReference type="PANTHER" id="PTHR46033:SF8">
    <property type="entry name" value="PROTEIN MAINTENANCE OF MERISTEMS-LIKE"/>
    <property type="match status" value="1"/>
</dbReference>
<evidence type="ECO:0000313" key="2">
    <source>
        <dbReference type="EMBL" id="WOK94531.1"/>
    </source>
</evidence>
<evidence type="ECO:0000259" key="1">
    <source>
        <dbReference type="Pfam" id="PF10536"/>
    </source>
</evidence>
<dbReference type="EMBL" id="CP136890">
    <property type="protein sequence ID" value="WOK94531.1"/>
    <property type="molecule type" value="Genomic_DNA"/>
</dbReference>